<evidence type="ECO:0000313" key="4">
    <source>
        <dbReference type="WBParaSite" id="ECPE_0000892901-mRNA-1"/>
    </source>
</evidence>
<dbReference type="Gene3D" id="1.20.58.150">
    <property type="entry name" value="ANTH domain"/>
    <property type="match status" value="1"/>
</dbReference>
<dbReference type="GO" id="GO:0005545">
    <property type="term" value="F:1-phosphatidylinositol binding"/>
    <property type="evidence" value="ECO:0007669"/>
    <property type="project" value="InterPro"/>
</dbReference>
<evidence type="ECO:0000313" key="3">
    <source>
        <dbReference type="Proteomes" id="UP000272942"/>
    </source>
</evidence>
<dbReference type="InterPro" id="IPR045192">
    <property type="entry name" value="AP180-like"/>
</dbReference>
<dbReference type="GO" id="GO:0016185">
    <property type="term" value="P:synaptic vesicle budding from presynaptic endocytic zone membrane"/>
    <property type="evidence" value="ECO:0007669"/>
    <property type="project" value="TreeGrafter"/>
</dbReference>
<dbReference type="GO" id="GO:0005546">
    <property type="term" value="F:phosphatidylinositol-4,5-bisphosphate binding"/>
    <property type="evidence" value="ECO:0007669"/>
    <property type="project" value="TreeGrafter"/>
</dbReference>
<reference evidence="2 3" key="2">
    <citation type="submission" date="2018-11" db="EMBL/GenBank/DDBJ databases">
        <authorList>
            <consortium name="Pathogen Informatics"/>
        </authorList>
    </citation>
    <scope>NUCLEOTIDE SEQUENCE [LARGE SCALE GENOMIC DNA]</scope>
    <source>
        <strain evidence="2 3">Egypt</strain>
    </source>
</reference>
<dbReference type="PANTHER" id="PTHR22951">
    <property type="entry name" value="CLATHRIN ASSEMBLY PROTEIN"/>
    <property type="match status" value="1"/>
</dbReference>
<feature type="domain" description="AP180 N-terminal homology (ANTH)" evidence="1">
    <location>
        <begin position="7"/>
        <end position="79"/>
    </location>
</feature>
<proteinExistence type="predicted"/>
<dbReference type="SUPFAM" id="SSF89009">
    <property type="entry name" value="GAT-like domain"/>
    <property type="match status" value="1"/>
</dbReference>
<dbReference type="OrthoDB" id="44015at2759"/>
<evidence type="ECO:0000259" key="1">
    <source>
        <dbReference type="Pfam" id="PF07651"/>
    </source>
</evidence>
<dbReference type="GO" id="GO:0005905">
    <property type="term" value="C:clathrin-coated pit"/>
    <property type="evidence" value="ECO:0007669"/>
    <property type="project" value="TreeGrafter"/>
</dbReference>
<dbReference type="GO" id="GO:0032050">
    <property type="term" value="F:clathrin heavy chain binding"/>
    <property type="evidence" value="ECO:0007669"/>
    <property type="project" value="TreeGrafter"/>
</dbReference>
<dbReference type="AlphaFoldDB" id="A0A183APL6"/>
<dbReference type="Proteomes" id="UP000272942">
    <property type="component" value="Unassembled WGS sequence"/>
</dbReference>
<dbReference type="GO" id="GO:0048268">
    <property type="term" value="P:clathrin coat assembly"/>
    <property type="evidence" value="ECO:0007669"/>
    <property type="project" value="InterPro"/>
</dbReference>
<dbReference type="PANTHER" id="PTHR22951:SF5">
    <property type="entry name" value="PHOSPHATIDYLINOSITOL-BINDING CLATHRIN ASSEMBLY PROTEIN LAP"/>
    <property type="match status" value="1"/>
</dbReference>
<accession>A0A183APL6</accession>
<dbReference type="WBParaSite" id="ECPE_0000892901-mRNA-1">
    <property type="protein sequence ID" value="ECPE_0000892901-mRNA-1"/>
    <property type="gene ID" value="ECPE_0000892901"/>
</dbReference>
<gene>
    <name evidence="2" type="ORF">ECPE_LOCUS8901</name>
</gene>
<sequence length="128" mass="14598">MYACTQATYNELVNSVLRVAHLHLYRDLIRLYAVYNEAMINLIGRYFTMSKRDCRTSLVTYKSFLKRMESMNAFVKIAEATDNTGLAHPTDTDSITFQPSLPVGNMTVVRAAKLSKFCLMHSIHLRNG</sequence>
<dbReference type="GO" id="GO:0000149">
    <property type="term" value="F:SNARE binding"/>
    <property type="evidence" value="ECO:0007669"/>
    <property type="project" value="TreeGrafter"/>
</dbReference>
<protein>
    <submittedName>
        <fullName evidence="4">ANTH domain-containing protein</fullName>
    </submittedName>
</protein>
<dbReference type="Pfam" id="PF07651">
    <property type="entry name" value="ANTH"/>
    <property type="match status" value="1"/>
</dbReference>
<dbReference type="GO" id="GO:0008021">
    <property type="term" value="C:synaptic vesicle"/>
    <property type="evidence" value="ECO:0007669"/>
    <property type="project" value="TreeGrafter"/>
</dbReference>
<dbReference type="InterPro" id="IPR014712">
    <property type="entry name" value="ANTH_dom_sf"/>
</dbReference>
<dbReference type="GO" id="GO:0098894">
    <property type="term" value="C:extrinsic component of presynaptic endocytic zone membrane"/>
    <property type="evidence" value="ECO:0007669"/>
    <property type="project" value="TreeGrafter"/>
</dbReference>
<evidence type="ECO:0000313" key="2">
    <source>
        <dbReference type="EMBL" id="VDP84390.1"/>
    </source>
</evidence>
<name>A0A183APL6_9TREM</name>
<reference evidence="4" key="1">
    <citation type="submission" date="2016-06" db="UniProtKB">
        <authorList>
            <consortium name="WormBaseParasite"/>
        </authorList>
    </citation>
    <scope>IDENTIFICATION</scope>
</reference>
<dbReference type="EMBL" id="UZAN01046630">
    <property type="protein sequence ID" value="VDP84390.1"/>
    <property type="molecule type" value="Genomic_DNA"/>
</dbReference>
<organism evidence="4">
    <name type="scientific">Echinostoma caproni</name>
    <dbReference type="NCBI Taxonomy" id="27848"/>
    <lineage>
        <taxon>Eukaryota</taxon>
        <taxon>Metazoa</taxon>
        <taxon>Spiralia</taxon>
        <taxon>Lophotrochozoa</taxon>
        <taxon>Platyhelminthes</taxon>
        <taxon>Trematoda</taxon>
        <taxon>Digenea</taxon>
        <taxon>Plagiorchiida</taxon>
        <taxon>Echinostomata</taxon>
        <taxon>Echinostomatoidea</taxon>
        <taxon>Echinostomatidae</taxon>
        <taxon>Echinostoma</taxon>
    </lineage>
</organism>
<dbReference type="InterPro" id="IPR011417">
    <property type="entry name" value="ANTH_dom"/>
</dbReference>
<keyword evidence="3" id="KW-1185">Reference proteome</keyword>
<dbReference type="GO" id="GO:0072583">
    <property type="term" value="P:clathrin-dependent endocytosis"/>
    <property type="evidence" value="ECO:0007669"/>
    <property type="project" value="InterPro"/>
</dbReference>
<dbReference type="GO" id="GO:0030136">
    <property type="term" value="C:clathrin-coated vesicle"/>
    <property type="evidence" value="ECO:0007669"/>
    <property type="project" value="InterPro"/>
</dbReference>